<gene>
    <name evidence="3" type="ORF">HF872_10755</name>
</gene>
<evidence type="ECO:0000313" key="3">
    <source>
        <dbReference type="EMBL" id="NME29092.1"/>
    </source>
</evidence>
<dbReference type="Proteomes" id="UP000591071">
    <property type="component" value="Unassembled WGS sequence"/>
</dbReference>
<comment type="similarity">
    <text evidence="1">Belongs to the carbon-nitrogen hydrolase superfamily. NIT1/NIT2 family.</text>
</comment>
<dbReference type="AlphaFoldDB" id="A0A848BTP7"/>
<organism evidence="3 4">
    <name type="scientific">Megasphaera hexanoica</name>
    <dbReference type="NCBI Taxonomy" id="1675036"/>
    <lineage>
        <taxon>Bacteria</taxon>
        <taxon>Bacillati</taxon>
        <taxon>Bacillota</taxon>
        <taxon>Negativicutes</taxon>
        <taxon>Veillonellales</taxon>
        <taxon>Veillonellaceae</taxon>
        <taxon>Megasphaera</taxon>
    </lineage>
</organism>
<reference evidence="3 4" key="1">
    <citation type="submission" date="2020-04" db="EMBL/GenBank/DDBJ databases">
        <authorList>
            <person name="Hitch T.C.A."/>
            <person name="Wylensek D."/>
            <person name="Clavel T."/>
        </authorList>
    </citation>
    <scope>NUCLEOTIDE SEQUENCE [LARGE SCALE GENOMIC DNA]</scope>
    <source>
        <strain evidence="3 4">Oil-RF-744-FAT-WT-6-1</strain>
    </source>
</reference>
<dbReference type="InterPro" id="IPR003010">
    <property type="entry name" value="C-N_Hydrolase"/>
</dbReference>
<dbReference type="InterPro" id="IPR036526">
    <property type="entry name" value="C-N_Hydrolase_sf"/>
</dbReference>
<evidence type="ECO:0000256" key="1">
    <source>
        <dbReference type="ARBA" id="ARBA00010613"/>
    </source>
</evidence>
<dbReference type="Pfam" id="PF00795">
    <property type="entry name" value="CN_hydrolase"/>
    <property type="match status" value="1"/>
</dbReference>
<protein>
    <submittedName>
        <fullName evidence="3">Carbon-nitrogen family hydrolase</fullName>
    </submittedName>
</protein>
<evidence type="ECO:0000259" key="2">
    <source>
        <dbReference type="PROSITE" id="PS50263"/>
    </source>
</evidence>
<dbReference type="GO" id="GO:0016787">
    <property type="term" value="F:hydrolase activity"/>
    <property type="evidence" value="ECO:0007669"/>
    <property type="project" value="UniProtKB-KW"/>
</dbReference>
<proteinExistence type="inferred from homology"/>
<name>A0A848BTP7_9FIRM</name>
<dbReference type="EMBL" id="JABAFG010000020">
    <property type="protein sequence ID" value="NME29092.1"/>
    <property type="molecule type" value="Genomic_DNA"/>
</dbReference>
<feature type="domain" description="CN hydrolase" evidence="2">
    <location>
        <begin position="1"/>
        <end position="237"/>
    </location>
</feature>
<dbReference type="Gene3D" id="3.60.110.10">
    <property type="entry name" value="Carbon-nitrogen hydrolase"/>
    <property type="match status" value="1"/>
</dbReference>
<dbReference type="SUPFAM" id="SSF56317">
    <property type="entry name" value="Carbon-nitrogen hydrolase"/>
    <property type="match status" value="1"/>
</dbReference>
<evidence type="ECO:0000313" key="4">
    <source>
        <dbReference type="Proteomes" id="UP000591071"/>
    </source>
</evidence>
<dbReference type="PROSITE" id="PS50263">
    <property type="entry name" value="CN_HYDROLASE"/>
    <property type="match status" value="1"/>
</dbReference>
<keyword evidence="3" id="KW-0378">Hydrolase</keyword>
<dbReference type="PANTHER" id="PTHR23088">
    <property type="entry name" value="NITRILASE-RELATED"/>
    <property type="match status" value="1"/>
</dbReference>
<comment type="caution">
    <text evidence="3">The sequence shown here is derived from an EMBL/GenBank/DDBJ whole genome shotgun (WGS) entry which is preliminary data.</text>
</comment>
<dbReference type="PANTHER" id="PTHR23088:SF27">
    <property type="entry name" value="DEAMINATED GLUTATHIONE AMIDASE"/>
    <property type="match status" value="1"/>
</dbReference>
<dbReference type="RefSeq" id="WP_170087956.1">
    <property type="nucleotide sequence ID" value="NZ_JABAFG010000020.1"/>
</dbReference>
<accession>A0A848BTP7</accession>
<dbReference type="CDD" id="cd07583">
    <property type="entry name" value="nitrilase_5"/>
    <property type="match status" value="1"/>
</dbReference>
<sequence length="260" mass="28756">MKIAAVQAAIRYGDVDANYHIADQAIEAAAAAEADIVVLSELWNTSFYPLNVYDLADEEGKRTKAFLSDAAKRYHVHIVGGSVANKKQGKLYNSTFVVDKTGEVVGEYDKVHLFTPGKEDTVFTAGNHLNIFELDGVKMASIICYDVRFSEWVRMAALAGAQILFVPAAWPNPRLGHWQILNQARAIENQMFVVAVNSCGQAGEYQFCGGSMIIDPWGKVLSQADGREQIITSDVDLSVIKGIRSSINVFRDRRPELYHL</sequence>